<name>A0A1G7WRE1_9FLAO</name>
<keyword evidence="1" id="KW-1133">Transmembrane helix</keyword>
<keyword evidence="1" id="KW-0472">Membrane</keyword>
<accession>A0A1G7WRE1</accession>
<gene>
    <name evidence="2" type="ORF">SAMN04489796_101465</name>
</gene>
<dbReference type="STRING" id="262004.SAMN04489796_101465"/>
<keyword evidence="1" id="KW-0812">Transmembrane</keyword>
<sequence length="215" mass="24868">MKLTKEDIQFIDNYLDNSDVIYADIRMEMVDHVASDIESRMESGDMRGFYYVFKDYMVENKAQLLNDNKQFLKSADKKIGKTFLKELKNPITPLLFLALCIGFYVLYQNSSLETFRACLSIVPLIGLTGFILTYVVYQGVKDNKRFSVVERLAFPFLAFYQLPNLFLIRTRELNETSDLFWTIGGASLALTLMLVLVIISVKLFMSYESQFKNIT</sequence>
<evidence type="ECO:0000313" key="3">
    <source>
        <dbReference type="Proteomes" id="UP000199492"/>
    </source>
</evidence>
<evidence type="ECO:0000313" key="2">
    <source>
        <dbReference type="EMBL" id="SDG74489.1"/>
    </source>
</evidence>
<dbReference type="OrthoDB" id="1345503at2"/>
<dbReference type="EMBL" id="FNCZ01000001">
    <property type="protein sequence ID" value="SDG74489.1"/>
    <property type="molecule type" value="Genomic_DNA"/>
</dbReference>
<reference evidence="3" key="1">
    <citation type="submission" date="2016-10" db="EMBL/GenBank/DDBJ databases">
        <authorList>
            <person name="Varghese N."/>
            <person name="Submissions S."/>
        </authorList>
    </citation>
    <scope>NUCLEOTIDE SEQUENCE [LARGE SCALE GENOMIC DNA]</scope>
    <source>
        <strain evidence="3">DSM 15363</strain>
    </source>
</reference>
<dbReference type="RefSeq" id="WP_092465968.1">
    <property type="nucleotide sequence ID" value="NZ_FNCZ01000001.1"/>
</dbReference>
<dbReference type="AlphaFoldDB" id="A0A1G7WRE1"/>
<proteinExistence type="predicted"/>
<feature type="transmembrane region" description="Helical" evidence="1">
    <location>
        <begin position="180"/>
        <end position="205"/>
    </location>
</feature>
<organism evidence="2 3">
    <name type="scientific">Winogradskyella thalassocola</name>
    <dbReference type="NCBI Taxonomy" id="262004"/>
    <lineage>
        <taxon>Bacteria</taxon>
        <taxon>Pseudomonadati</taxon>
        <taxon>Bacteroidota</taxon>
        <taxon>Flavobacteriia</taxon>
        <taxon>Flavobacteriales</taxon>
        <taxon>Flavobacteriaceae</taxon>
        <taxon>Winogradskyella</taxon>
    </lineage>
</organism>
<protein>
    <submittedName>
        <fullName evidence="2">Uncharacterized protein</fullName>
    </submittedName>
</protein>
<keyword evidence="3" id="KW-1185">Reference proteome</keyword>
<feature type="transmembrane region" description="Helical" evidence="1">
    <location>
        <begin position="87"/>
        <end position="107"/>
    </location>
</feature>
<feature type="transmembrane region" description="Helical" evidence="1">
    <location>
        <begin position="149"/>
        <end position="168"/>
    </location>
</feature>
<dbReference type="Proteomes" id="UP000199492">
    <property type="component" value="Unassembled WGS sequence"/>
</dbReference>
<feature type="transmembrane region" description="Helical" evidence="1">
    <location>
        <begin position="119"/>
        <end position="137"/>
    </location>
</feature>
<evidence type="ECO:0000256" key="1">
    <source>
        <dbReference type="SAM" id="Phobius"/>
    </source>
</evidence>